<keyword evidence="4" id="KW-1185">Reference proteome</keyword>
<reference evidence="3 4" key="1">
    <citation type="journal article" date="2018" name="Nat. Ecol. Evol.">
        <title>Pezizomycetes genomes reveal the molecular basis of ectomycorrhizal truffle lifestyle.</title>
        <authorList>
            <person name="Murat C."/>
            <person name="Payen T."/>
            <person name="Noel B."/>
            <person name="Kuo A."/>
            <person name="Morin E."/>
            <person name="Chen J."/>
            <person name="Kohler A."/>
            <person name="Krizsan K."/>
            <person name="Balestrini R."/>
            <person name="Da Silva C."/>
            <person name="Montanini B."/>
            <person name="Hainaut M."/>
            <person name="Levati E."/>
            <person name="Barry K.W."/>
            <person name="Belfiori B."/>
            <person name="Cichocki N."/>
            <person name="Clum A."/>
            <person name="Dockter R.B."/>
            <person name="Fauchery L."/>
            <person name="Guy J."/>
            <person name="Iotti M."/>
            <person name="Le Tacon F."/>
            <person name="Lindquist E.A."/>
            <person name="Lipzen A."/>
            <person name="Malagnac F."/>
            <person name="Mello A."/>
            <person name="Molinier V."/>
            <person name="Miyauchi S."/>
            <person name="Poulain J."/>
            <person name="Riccioni C."/>
            <person name="Rubini A."/>
            <person name="Sitrit Y."/>
            <person name="Splivallo R."/>
            <person name="Traeger S."/>
            <person name="Wang M."/>
            <person name="Zifcakova L."/>
            <person name="Wipf D."/>
            <person name="Zambonelli A."/>
            <person name="Paolocci F."/>
            <person name="Nowrousian M."/>
            <person name="Ottonello S."/>
            <person name="Baldrian P."/>
            <person name="Spatafora J.W."/>
            <person name="Henrissat B."/>
            <person name="Nagy L.G."/>
            <person name="Aury J.M."/>
            <person name="Wincker P."/>
            <person name="Grigoriev I.V."/>
            <person name="Bonfante P."/>
            <person name="Martin F.M."/>
        </authorList>
    </citation>
    <scope>NUCLEOTIDE SEQUENCE [LARGE SCALE GENOMIC DNA]</scope>
    <source>
        <strain evidence="3 4">CCBAS932</strain>
    </source>
</reference>
<keyword evidence="2" id="KW-1133">Transmembrane helix</keyword>
<name>A0A3N4KTV1_9PEZI</name>
<dbReference type="OrthoDB" id="10441567at2759"/>
<feature type="transmembrane region" description="Helical" evidence="2">
    <location>
        <begin position="24"/>
        <end position="46"/>
    </location>
</feature>
<dbReference type="EMBL" id="ML119127">
    <property type="protein sequence ID" value="RPB12712.1"/>
    <property type="molecule type" value="Genomic_DNA"/>
</dbReference>
<evidence type="ECO:0000256" key="1">
    <source>
        <dbReference type="SAM" id="MobiDB-lite"/>
    </source>
</evidence>
<protein>
    <submittedName>
        <fullName evidence="3">Uncharacterized protein</fullName>
    </submittedName>
</protein>
<evidence type="ECO:0000313" key="4">
    <source>
        <dbReference type="Proteomes" id="UP000277580"/>
    </source>
</evidence>
<gene>
    <name evidence="3" type="ORF">P167DRAFT_574079</name>
</gene>
<sequence length="377" mass="40679">MGDALEPSQPVVGPWASWNSGQKAILLFCSIGLPAILIALGFVLWLRMNKPHRGLDTVDHEEKNGGGNNNEDYSDGGGAVCREVENEGERHTEVIEAMACGLRRVSSSSSLSRRGLEKETIRDFGFTCHHEIHGHISNAATRKISNNDQARSIGRSLSPSPSDRRNSISLSLSEDAQGSIDEREPRPSKQSLETPADRVEQGLSSGSCAEDLAIEETSHNSYSLITGLSSFDKSLRSKSTDSVEEKQLETPPLAQTTLMSPAFSISSNPRRLIRSFSSFETPQFSELGAETPTDISVQVLPDDNDNQAGTSDAEIHARDELSNTSGSYGRGVPISIVHGHSAYGETVCAVPAEEGGYVRECWQGNAALEEPSHNEGT</sequence>
<keyword evidence="2" id="KW-0812">Transmembrane</keyword>
<evidence type="ECO:0000313" key="3">
    <source>
        <dbReference type="EMBL" id="RPB12712.1"/>
    </source>
</evidence>
<feature type="region of interest" description="Disordered" evidence="1">
    <location>
        <begin position="302"/>
        <end position="326"/>
    </location>
</feature>
<accession>A0A3N4KTV1</accession>
<dbReference type="Proteomes" id="UP000277580">
    <property type="component" value="Unassembled WGS sequence"/>
</dbReference>
<organism evidence="3 4">
    <name type="scientific">Morchella conica CCBAS932</name>
    <dbReference type="NCBI Taxonomy" id="1392247"/>
    <lineage>
        <taxon>Eukaryota</taxon>
        <taxon>Fungi</taxon>
        <taxon>Dikarya</taxon>
        <taxon>Ascomycota</taxon>
        <taxon>Pezizomycotina</taxon>
        <taxon>Pezizomycetes</taxon>
        <taxon>Pezizales</taxon>
        <taxon>Morchellaceae</taxon>
        <taxon>Morchella</taxon>
    </lineage>
</organism>
<feature type="compositionally biased region" description="Polar residues" evidence="1">
    <location>
        <begin position="139"/>
        <end position="176"/>
    </location>
</feature>
<evidence type="ECO:0000256" key="2">
    <source>
        <dbReference type="SAM" id="Phobius"/>
    </source>
</evidence>
<keyword evidence="2" id="KW-0472">Membrane</keyword>
<feature type="region of interest" description="Disordered" evidence="1">
    <location>
        <begin position="139"/>
        <end position="204"/>
    </location>
</feature>
<feature type="compositionally biased region" description="Basic and acidic residues" evidence="1">
    <location>
        <begin position="55"/>
        <end position="64"/>
    </location>
</feature>
<feature type="region of interest" description="Disordered" evidence="1">
    <location>
        <begin position="55"/>
        <end position="78"/>
    </location>
</feature>
<proteinExistence type="predicted"/>
<dbReference type="AlphaFoldDB" id="A0A3N4KTV1"/>
<dbReference type="InParanoid" id="A0A3N4KTV1"/>